<comment type="caution">
    <text evidence="1">The sequence shown here is derived from an EMBL/GenBank/DDBJ whole genome shotgun (WGS) entry which is preliminary data.</text>
</comment>
<name>A0ACB7PMN7_9PEZI</name>
<accession>A0ACB7PMN7</accession>
<dbReference type="EMBL" id="JAGIZQ010000001">
    <property type="protein sequence ID" value="KAH6649547.1"/>
    <property type="molecule type" value="Genomic_DNA"/>
</dbReference>
<organism evidence="1 2">
    <name type="scientific">Chaetomium tenue</name>
    <dbReference type="NCBI Taxonomy" id="1854479"/>
    <lineage>
        <taxon>Eukaryota</taxon>
        <taxon>Fungi</taxon>
        <taxon>Dikarya</taxon>
        <taxon>Ascomycota</taxon>
        <taxon>Pezizomycotina</taxon>
        <taxon>Sordariomycetes</taxon>
        <taxon>Sordariomycetidae</taxon>
        <taxon>Sordariales</taxon>
        <taxon>Chaetomiaceae</taxon>
        <taxon>Chaetomium</taxon>
    </lineage>
</organism>
<reference evidence="1 2" key="1">
    <citation type="journal article" date="2021" name="Nat. Commun.">
        <title>Genetic determinants of endophytism in the Arabidopsis root mycobiome.</title>
        <authorList>
            <person name="Mesny F."/>
            <person name="Miyauchi S."/>
            <person name="Thiergart T."/>
            <person name="Pickel B."/>
            <person name="Atanasova L."/>
            <person name="Karlsson M."/>
            <person name="Huettel B."/>
            <person name="Barry K.W."/>
            <person name="Haridas S."/>
            <person name="Chen C."/>
            <person name="Bauer D."/>
            <person name="Andreopoulos W."/>
            <person name="Pangilinan J."/>
            <person name="LaButti K."/>
            <person name="Riley R."/>
            <person name="Lipzen A."/>
            <person name="Clum A."/>
            <person name="Drula E."/>
            <person name="Henrissat B."/>
            <person name="Kohler A."/>
            <person name="Grigoriev I.V."/>
            <person name="Martin F.M."/>
            <person name="Hacquard S."/>
        </authorList>
    </citation>
    <scope>NUCLEOTIDE SEQUENCE [LARGE SCALE GENOMIC DNA]</scope>
    <source>
        <strain evidence="1 2">MPI-SDFR-AT-0079</strain>
    </source>
</reference>
<gene>
    <name evidence="1" type="ORF">F5144DRAFT_553367</name>
</gene>
<sequence>MSTSHPTMTPDPNRRNESRGYQLTTVAIVCPILPVILTTLRIYTRLVLIKKRFWEDLSIAIALVCTVLLSVANHMAVINGSGQHIETIPLANMTAFAKIGIAVTQLYSLTHFFLKLSVLLQYTRVSVLPSDKRLCHISIAVLCTGYLIFIVLRMFRCTPFHAIWTPGVPGARCIYNNTWFMFASQGWNMIMDFVILLGPLYILRHSNAPLKQRVLLGVLLAFGGSACIISAIRLHTLYPSGTSLDPTWDKIPSAIYGLVEVNVGISCASVVTLRPLVHRWRGALSDEADNSEQTMITRPQTLVGRRQFRDNRLLVAAGRRTAQAGGGGQRTKGHIRY</sequence>
<proteinExistence type="predicted"/>
<keyword evidence="2" id="KW-1185">Reference proteome</keyword>
<protein>
    <submittedName>
        <fullName evidence="1">Uncharacterized protein</fullName>
    </submittedName>
</protein>
<dbReference type="Proteomes" id="UP000724584">
    <property type="component" value="Unassembled WGS sequence"/>
</dbReference>
<evidence type="ECO:0000313" key="2">
    <source>
        <dbReference type="Proteomes" id="UP000724584"/>
    </source>
</evidence>
<evidence type="ECO:0000313" key="1">
    <source>
        <dbReference type="EMBL" id="KAH6649547.1"/>
    </source>
</evidence>